<feature type="coiled-coil region" evidence="1">
    <location>
        <begin position="445"/>
        <end position="549"/>
    </location>
</feature>
<evidence type="ECO:0000256" key="1">
    <source>
        <dbReference type="SAM" id="Coils"/>
    </source>
</evidence>
<feature type="domain" description="Calponin-homology (CH)" evidence="3">
    <location>
        <begin position="1"/>
        <end position="109"/>
    </location>
</feature>
<dbReference type="FunCoup" id="F2ULS9">
    <property type="interactions" value="63"/>
</dbReference>
<dbReference type="PANTHER" id="PTHR14919:SF0">
    <property type="entry name" value="SPERM FLAGELLAR PROTEIN 2"/>
    <property type="match status" value="1"/>
</dbReference>
<feature type="compositionally biased region" description="Basic and acidic residues" evidence="2">
    <location>
        <begin position="1987"/>
        <end position="1998"/>
    </location>
</feature>
<feature type="region of interest" description="Disordered" evidence="2">
    <location>
        <begin position="2182"/>
        <end position="2282"/>
    </location>
</feature>
<feature type="region of interest" description="Disordered" evidence="2">
    <location>
        <begin position="1864"/>
        <end position="2098"/>
    </location>
</feature>
<feature type="compositionally biased region" description="Acidic residues" evidence="2">
    <location>
        <begin position="2197"/>
        <end position="2213"/>
    </location>
</feature>
<feature type="region of interest" description="Disordered" evidence="2">
    <location>
        <begin position="256"/>
        <end position="380"/>
    </location>
</feature>
<proteinExistence type="predicted"/>
<dbReference type="Gene3D" id="1.10.418.10">
    <property type="entry name" value="Calponin-like domain"/>
    <property type="match status" value="1"/>
</dbReference>
<feature type="compositionally biased region" description="Acidic residues" evidence="2">
    <location>
        <begin position="1505"/>
        <end position="1517"/>
    </location>
</feature>
<dbReference type="InterPro" id="IPR027417">
    <property type="entry name" value="P-loop_NTPase"/>
</dbReference>
<feature type="compositionally biased region" description="Basic and acidic residues" evidence="2">
    <location>
        <begin position="1156"/>
        <end position="1170"/>
    </location>
</feature>
<feature type="region of interest" description="Disordered" evidence="2">
    <location>
        <begin position="1463"/>
        <end position="1521"/>
    </location>
</feature>
<evidence type="ECO:0000259" key="3">
    <source>
        <dbReference type="PROSITE" id="PS50021"/>
    </source>
</evidence>
<feature type="compositionally biased region" description="Acidic residues" evidence="2">
    <location>
        <begin position="2258"/>
        <end position="2280"/>
    </location>
</feature>
<protein>
    <recommendedName>
        <fullName evidence="3">Calponin-homology (CH) domain-containing protein</fullName>
    </recommendedName>
</protein>
<feature type="compositionally biased region" description="Polar residues" evidence="2">
    <location>
        <begin position="1915"/>
        <end position="1943"/>
    </location>
</feature>
<feature type="compositionally biased region" description="Low complexity" evidence="2">
    <location>
        <begin position="853"/>
        <end position="867"/>
    </location>
</feature>
<dbReference type="PANTHER" id="PTHR14919">
    <property type="entry name" value="KPL2-RELATED"/>
    <property type="match status" value="1"/>
</dbReference>
<feature type="compositionally biased region" description="Polar residues" evidence="2">
    <location>
        <begin position="1094"/>
        <end position="1112"/>
    </location>
</feature>
<feature type="compositionally biased region" description="Low complexity" evidence="2">
    <location>
        <begin position="1886"/>
        <end position="1901"/>
    </location>
</feature>
<organism evidence="5">
    <name type="scientific">Salpingoeca rosetta (strain ATCC 50818 / BSB-021)</name>
    <dbReference type="NCBI Taxonomy" id="946362"/>
    <lineage>
        <taxon>Eukaryota</taxon>
        <taxon>Choanoflagellata</taxon>
        <taxon>Craspedida</taxon>
        <taxon>Salpingoecidae</taxon>
        <taxon>Salpingoeca</taxon>
    </lineage>
</organism>
<feature type="compositionally biased region" description="Basic and acidic residues" evidence="2">
    <location>
        <begin position="2182"/>
        <end position="2196"/>
    </location>
</feature>
<keyword evidence="5" id="KW-1185">Reference proteome</keyword>
<dbReference type="InterPro" id="IPR001715">
    <property type="entry name" value="CH_dom"/>
</dbReference>
<feature type="region of interest" description="Disordered" evidence="2">
    <location>
        <begin position="810"/>
        <end position="846"/>
    </location>
</feature>
<feature type="compositionally biased region" description="Basic and acidic residues" evidence="2">
    <location>
        <begin position="1473"/>
        <end position="1492"/>
    </location>
</feature>
<feature type="compositionally biased region" description="Basic and acidic residues" evidence="2">
    <location>
        <begin position="1404"/>
        <end position="1414"/>
    </location>
</feature>
<dbReference type="OrthoDB" id="62528at2759"/>
<dbReference type="InterPro" id="IPR056199">
    <property type="entry name" value="SPEF2_C"/>
</dbReference>
<feature type="region of interest" description="Disordered" evidence="2">
    <location>
        <begin position="1077"/>
        <end position="1185"/>
    </location>
</feature>
<dbReference type="Pfam" id="PF06294">
    <property type="entry name" value="CH_2"/>
    <property type="match status" value="1"/>
</dbReference>
<dbReference type="Pfam" id="PF24082">
    <property type="entry name" value="SPEF2_C"/>
    <property type="match status" value="1"/>
</dbReference>
<dbReference type="Proteomes" id="UP000007799">
    <property type="component" value="Unassembled WGS sequence"/>
</dbReference>
<feature type="compositionally biased region" description="Low complexity" evidence="2">
    <location>
        <begin position="288"/>
        <end position="324"/>
    </location>
</feature>
<feature type="compositionally biased region" description="Basic and acidic residues" evidence="2">
    <location>
        <begin position="2214"/>
        <end position="2225"/>
    </location>
</feature>
<feature type="compositionally biased region" description="Low complexity" evidence="2">
    <location>
        <begin position="357"/>
        <end position="370"/>
    </location>
</feature>
<feature type="region of interest" description="Disordered" evidence="2">
    <location>
        <begin position="1403"/>
        <end position="1433"/>
    </location>
</feature>
<feature type="compositionally biased region" description="Low complexity" evidence="2">
    <location>
        <begin position="1139"/>
        <end position="1155"/>
    </location>
</feature>
<dbReference type="STRING" id="946362.F2ULS9"/>
<dbReference type="GO" id="GO:0005737">
    <property type="term" value="C:cytoplasm"/>
    <property type="evidence" value="ECO:0007669"/>
    <property type="project" value="UniProtKB-ARBA"/>
</dbReference>
<keyword evidence="1" id="KW-0175">Coiled coil</keyword>
<dbReference type="InterPro" id="IPR054517">
    <property type="entry name" value="SPEF2_D5"/>
</dbReference>
<dbReference type="Gene3D" id="3.40.50.300">
    <property type="entry name" value="P-loop containing nucleotide triphosphate hydrolases"/>
    <property type="match status" value="1"/>
</dbReference>
<dbReference type="InterPro" id="IPR010441">
    <property type="entry name" value="CH_2"/>
</dbReference>
<gene>
    <name evidence="4" type="ORF">PTSG_08956</name>
</gene>
<evidence type="ECO:0000313" key="4">
    <source>
        <dbReference type="EMBL" id="EGD78078.1"/>
    </source>
</evidence>
<dbReference type="RefSeq" id="XP_004989754.1">
    <property type="nucleotide sequence ID" value="XM_004989697.1"/>
</dbReference>
<evidence type="ECO:0000256" key="2">
    <source>
        <dbReference type="SAM" id="MobiDB-lite"/>
    </source>
</evidence>
<dbReference type="EMBL" id="GL832981">
    <property type="protein sequence ID" value="EGD78078.1"/>
    <property type="molecule type" value="Genomic_DNA"/>
</dbReference>
<feature type="compositionally biased region" description="Low complexity" evidence="2">
    <location>
        <begin position="2076"/>
        <end position="2087"/>
    </location>
</feature>
<dbReference type="GeneID" id="16070308"/>
<accession>F2ULS9</accession>
<feature type="compositionally biased region" description="Acidic residues" evidence="2">
    <location>
        <begin position="1871"/>
        <end position="1883"/>
    </location>
</feature>
<feature type="region of interest" description="Disordered" evidence="2">
    <location>
        <begin position="853"/>
        <end position="872"/>
    </location>
</feature>
<dbReference type="KEGG" id="sre:PTSG_08956"/>
<dbReference type="eggNOG" id="ENOG502QR7Y">
    <property type="taxonomic scope" value="Eukaryota"/>
</dbReference>
<sequence length="2313" mass="252176">MTSILCQWLNEDVHLSSTIDADRFAEQFSNGYLFAELLTKHNLPCDVRTFSKSKSAEAKLNNFLKLEPSFRALRIPFDANMARDIMEGKHGVASRLAYQLFVQLSQFKSGDFTWSEKLRAAGTQPEPHFASTLRQSTKRQIDLDHMSIEERFKDRQRQQEEKALRAQRAAEQQALAIRKQKHAATLERSREIKRQYDERVKQFAGPTKSRITQQRKGPPVATLSKSMRQAHLANKEAVRQQHQDMVDLTLFETRHGLHDGDSGDGTGADDTTIGVPPTAADAHGGHVSSSSRAGTGRGNRGTTTPRTSGGKTPTSNTSNTSSSHPRPPSRPRTGSARPRVASARRNRSVTDDDDDTAAASAATGATETGSEGAGHDDSVAPLASVTSSTRVHDAIARQPRPVTSASTMKLFDNDFVNAVRSRKREEEAARTDRERRRKRMLVEQLELQNEIAAEMDRRMEEMQRRRQSNRDDRIAAQLTKLKAEKLLMRENRIQRQREALERREKDFAAALDREAEYARKLKEDHREELERKAQNLKTLKAKKAAAQRAQTSKFCRESVEEIVSLALKKIEYSHQYGGKDVPIATWLNWKQLFIKGFPLDVAEDSDHHAHDHLDDCELFHYLDLEGIWGSVAKEDEKELKSEGDPNVPNPILHHVVTTLVDRTYPNPQPWEPAAVPHHKLRCIVSCKPSKEVEDMLHSIAKKHNASVLDAQQQEESGPHLSLRAQLGTLALSRLSKGEPVEDRVLCAIVVHGIRQLDPASSGWILCNFPRTRIQAELLERCLSGRVITSRPPTPTTHFPRADSLLLKNQQSHTTSHHNTAIGGSGHGMQSHPTAAKSGTSLGGAKASAAGLTGAGAACSSSSPSTTSIADGKPLDISQRSIDSVIVLDMSDEAVLNRVLGRRIDPETGQRVHIDDVDALLHTEDDAVSPHGKKSIDLRTSSTEAMMDPSASFEDSPLIRLTEVEDGDLAGDKVEQMVATYNAEAPAMHAWYDRHFGVVTHINGNGAASAVDSERGDVAAALEKAVVWALETEAREAQEAWQALHAEEERVQRTLSQPIIAVQEQATVEAAVAAVHTSSSPNLAGDGSGGDNTKPKSASTNSNRGSGDTTSKAASERGSSALGAPKSPSAARKKSGKKGSGSSRPGTRGSRPASKRGGQDKDKDKDKDKDGAATAGGAMGGHVPDADKLKQEAGAIKAEKTRAATELAGSGGALHRARDEQPTFVDLTVDAELAKGLVPLWDVMERCYVGDVKQMLRNLRHCRQNSSESLSALEREIMGFLSRPDAAQEYVNSWQRAFNEVPDKLRGNDACKAELYQRVEELKDALYDICDQRKQEADDLLQQRANDLMTDDQCNIALNAFIGLMQAEVDRYVQTQQLLSDTYCHMQGKLADDLAANQPTLPLVDMHHKPNERTSARTKKKQPMADIVPQESGVPLQLRQSMDDVGDALALTTAMTLALEAVPKRTEPAVVRQEAARAAEEEARRKAEEEAASKKKGKKGKKTAEPEEVPPPEPTEEELAAKKAEEERKAFVAAAEDEHFAAAVIEDRRFRARLHLIQHVAQGMLKQLREPASQSLERLERAIGQRYKKEHESVDRLCAQARSAIEAQVKIYRELVFIDANFDVNRDVVLSPVPRPPRPATPVETERFDEFTIAQLHALHKELSLIAPSGFIPRDDMVDLIDRLRQQPACAGALPPKFTTITRKDIASAFGKCYTPESDWVDWRMFLVDMCAIPEPKTEALLRSFAELYAMNTHGTVSWLQYNAAWLWFAPPQTTPTADVHAPRAFDRGAGLKRLLFDVFAGDAATYFGREIDFFTLFTYICRGNNGRTALSRVATLVSIAKGCTPLHEVQTALARALAAAGINTTSGDATEGGDGDGDDDDDRNGDANTTDNNGNGSSSGVVVGGGGSSKDTLDGSVSTMEAPTTPLRTVPSTPNVSVSTWSPSKDGEEGGSDGDGDDNSHKVEIEVIPQSDAGDTAPSTPAAASTPDDKDKDKDAGKTKRKSKSKSKPNDGEGDEERELSASSARKSKGRDGSGSARSRRASMNPSSARKGLKSPSRGASRRGSKIMRDDDNSNADDANNTSISNNESADVFELGNVDGDTSASTMHVEDDVVVQLPVRITSEVLLSLIAHGVRELGDIETDVTQAEHVAGAVELHQMLSLTADEAEEMIAYVQAAQEHLREQQRLEDKERAERGDGDDEGDDDDDDDDDGENEHVRFADDDSAKQGGLRAGKKTNKQEGGEVQGRGADGNAHMDDGSGDNDAQDGGGDDGDGDNDADADNVVVTADELVFGSSAPSILLPLQSKFARCTRL</sequence>
<dbReference type="InterPro" id="IPR036872">
    <property type="entry name" value="CH_dom_sf"/>
</dbReference>
<feature type="region of interest" description="Disordered" evidence="2">
    <location>
        <begin position="200"/>
        <end position="227"/>
    </location>
</feature>
<dbReference type="InterPro" id="IPR052634">
    <property type="entry name" value="Sperm_flagellar-bone_growth"/>
</dbReference>
<reference evidence="4" key="1">
    <citation type="submission" date="2009-08" db="EMBL/GenBank/DDBJ databases">
        <title>Annotation of Salpingoeca rosetta.</title>
        <authorList>
            <consortium name="The Broad Institute Genome Sequencing Platform"/>
            <person name="Russ C."/>
            <person name="Cuomo C."/>
            <person name="Burger G."/>
            <person name="Gray M.W."/>
            <person name="Holland P.W.H."/>
            <person name="King N."/>
            <person name="Lang F.B.F."/>
            <person name="Roger A.J."/>
            <person name="Ruiz-Trillo I."/>
            <person name="Young S.K."/>
            <person name="Zeng Q."/>
            <person name="Gargeya S."/>
            <person name="Alvarado L."/>
            <person name="Berlin A."/>
            <person name="Chapman S.B."/>
            <person name="Chen Z."/>
            <person name="Freedman E."/>
            <person name="Gellesch M."/>
            <person name="Goldberg J."/>
            <person name="Griggs A."/>
            <person name="Gujja S."/>
            <person name="Heilman E."/>
            <person name="Heiman D."/>
            <person name="Howarth C."/>
            <person name="Mehta T."/>
            <person name="Neiman D."/>
            <person name="Pearson M."/>
            <person name="Roberts A."/>
            <person name="Saif S."/>
            <person name="Shea T."/>
            <person name="Shenoy N."/>
            <person name="Sisk P."/>
            <person name="Stolte C."/>
            <person name="Sykes S."/>
            <person name="White J."/>
            <person name="Yandava C."/>
            <person name="Haas B."/>
            <person name="Nusbaum C."/>
            <person name="Birren B."/>
        </authorList>
    </citation>
    <scope>NUCLEOTIDE SEQUENCE [LARGE SCALE GENOMIC DNA]</scope>
    <source>
        <strain evidence="4">ATCC 50818</strain>
    </source>
</reference>
<dbReference type="Pfam" id="PF22946">
    <property type="entry name" value="SPEF2_D5"/>
    <property type="match status" value="1"/>
</dbReference>
<dbReference type="InParanoid" id="F2ULS9"/>
<feature type="compositionally biased region" description="Low complexity" evidence="2">
    <location>
        <begin position="833"/>
        <end position="846"/>
    </location>
</feature>
<feature type="compositionally biased region" description="Low complexity" evidence="2">
    <location>
        <begin position="1975"/>
        <end position="1986"/>
    </location>
</feature>
<name>F2ULS9_SALR5</name>
<dbReference type="PROSITE" id="PS50021">
    <property type="entry name" value="CH"/>
    <property type="match status" value="1"/>
</dbReference>
<evidence type="ECO:0000313" key="5">
    <source>
        <dbReference type="Proteomes" id="UP000007799"/>
    </source>
</evidence>